<feature type="transmembrane region" description="Helical" evidence="11">
    <location>
        <begin position="125"/>
        <end position="144"/>
    </location>
</feature>
<dbReference type="Pfam" id="PF03062">
    <property type="entry name" value="MBOAT"/>
    <property type="match status" value="1"/>
</dbReference>
<dbReference type="PANTHER" id="PTHR10408">
    <property type="entry name" value="STEROL O-ACYLTRANSFERASE"/>
    <property type="match status" value="1"/>
</dbReference>
<evidence type="ECO:0000256" key="11">
    <source>
        <dbReference type="SAM" id="Phobius"/>
    </source>
</evidence>
<dbReference type="PIRSF" id="PIRSF000439">
    <property type="entry name" value="Oat_ACAT_DAG_ARE"/>
    <property type="match status" value="1"/>
</dbReference>
<feature type="transmembrane region" description="Helical" evidence="11">
    <location>
        <begin position="47"/>
        <end position="65"/>
    </location>
</feature>
<dbReference type="InterPro" id="IPR004299">
    <property type="entry name" value="MBOAT_fam"/>
</dbReference>
<feature type="compositionally biased region" description="Acidic residues" evidence="10">
    <location>
        <begin position="230"/>
        <end position="247"/>
    </location>
</feature>
<evidence type="ECO:0000313" key="12">
    <source>
        <dbReference type="EMBL" id="ELR19969.1"/>
    </source>
</evidence>
<reference evidence="12 13" key="1">
    <citation type="journal article" date="2013" name="Genome Biol.">
        <title>Genome of Acanthamoeba castellanii highlights extensive lateral gene transfer and early evolution of tyrosine kinase signaling.</title>
        <authorList>
            <person name="Clarke M."/>
            <person name="Lohan A.J."/>
            <person name="Liu B."/>
            <person name="Lagkouvardos I."/>
            <person name="Roy S."/>
            <person name="Zafar N."/>
            <person name="Bertelli C."/>
            <person name="Schilde C."/>
            <person name="Kianianmomeni A."/>
            <person name="Burglin T.R."/>
            <person name="Frech C."/>
            <person name="Turcotte B."/>
            <person name="Kopec K.O."/>
            <person name="Synnott J.M."/>
            <person name="Choo C."/>
            <person name="Paponov I."/>
            <person name="Finkler A."/>
            <person name="Soon Heng Tan C."/>
            <person name="Hutchins A.P."/>
            <person name="Weinmeier T."/>
            <person name="Rattei T."/>
            <person name="Chu J.S."/>
            <person name="Gimenez G."/>
            <person name="Irimia M."/>
            <person name="Rigden D.J."/>
            <person name="Fitzpatrick D.A."/>
            <person name="Lorenzo-Morales J."/>
            <person name="Bateman A."/>
            <person name="Chiu C.H."/>
            <person name="Tang P."/>
            <person name="Hegemann P."/>
            <person name="Fromm H."/>
            <person name="Raoult D."/>
            <person name="Greub G."/>
            <person name="Miranda-Saavedra D."/>
            <person name="Chen N."/>
            <person name="Nash P."/>
            <person name="Ginger M.L."/>
            <person name="Horn M."/>
            <person name="Schaap P."/>
            <person name="Caler L."/>
            <person name="Loftus B."/>
        </authorList>
    </citation>
    <scope>NUCLEOTIDE SEQUENCE [LARGE SCALE GENOMIC DNA]</scope>
    <source>
        <strain evidence="12 13">Neff</strain>
    </source>
</reference>
<comment type="similarity">
    <text evidence="2 9">Belongs to the membrane-bound acyltransferase family. Sterol o-acyltransferase subfamily.</text>
</comment>
<dbReference type="VEuPathDB" id="AmoebaDB:ACA1_112640"/>
<evidence type="ECO:0000256" key="2">
    <source>
        <dbReference type="ARBA" id="ARBA00009010"/>
    </source>
</evidence>
<dbReference type="GO" id="GO:0005789">
    <property type="term" value="C:endoplasmic reticulum membrane"/>
    <property type="evidence" value="ECO:0007669"/>
    <property type="project" value="UniProtKB-SubCell"/>
</dbReference>
<gene>
    <name evidence="12" type="ORF">ACA1_112640</name>
</gene>
<accession>L8H355</accession>
<evidence type="ECO:0000256" key="1">
    <source>
        <dbReference type="ARBA" id="ARBA00004477"/>
    </source>
</evidence>
<feature type="transmembrane region" description="Helical" evidence="11">
    <location>
        <begin position="402"/>
        <end position="423"/>
    </location>
</feature>
<keyword evidence="4 11" id="KW-0812">Transmembrane</keyword>
<dbReference type="GeneID" id="14920808"/>
<dbReference type="Proteomes" id="UP000011083">
    <property type="component" value="Unassembled WGS sequence"/>
</dbReference>
<dbReference type="GO" id="GO:0008374">
    <property type="term" value="F:O-acyltransferase activity"/>
    <property type="evidence" value="ECO:0007669"/>
    <property type="project" value="InterPro"/>
</dbReference>
<evidence type="ECO:0000256" key="10">
    <source>
        <dbReference type="SAM" id="MobiDB-lite"/>
    </source>
</evidence>
<evidence type="ECO:0000256" key="5">
    <source>
        <dbReference type="ARBA" id="ARBA00022824"/>
    </source>
</evidence>
<keyword evidence="8 9" id="KW-0012">Acyltransferase</keyword>
<keyword evidence="13" id="KW-1185">Reference proteome</keyword>
<evidence type="ECO:0000256" key="7">
    <source>
        <dbReference type="ARBA" id="ARBA00023136"/>
    </source>
</evidence>
<keyword evidence="6 11" id="KW-1133">Transmembrane helix</keyword>
<feature type="compositionally biased region" description="Acidic residues" evidence="10">
    <location>
        <begin position="194"/>
        <end position="208"/>
    </location>
</feature>
<organism evidence="12 13">
    <name type="scientific">Acanthamoeba castellanii (strain ATCC 30010 / Neff)</name>
    <dbReference type="NCBI Taxonomy" id="1257118"/>
    <lineage>
        <taxon>Eukaryota</taxon>
        <taxon>Amoebozoa</taxon>
        <taxon>Discosea</taxon>
        <taxon>Longamoebia</taxon>
        <taxon>Centramoebida</taxon>
        <taxon>Acanthamoebidae</taxon>
        <taxon>Acanthamoeba</taxon>
    </lineage>
</organism>
<feature type="transmembrane region" description="Helical" evidence="11">
    <location>
        <begin position="85"/>
        <end position="105"/>
    </location>
</feature>
<dbReference type="STRING" id="1257118.L8H355"/>
<keyword evidence="3 9" id="KW-0808">Transferase</keyword>
<evidence type="ECO:0000256" key="3">
    <source>
        <dbReference type="ARBA" id="ARBA00022679"/>
    </source>
</evidence>
<evidence type="ECO:0000256" key="9">
    <source>
        <dbReference type="PIRNR" id="PIRNR000439"/>
    </source>
</evidence>
<proteinExistence type="inferred from homology"/>
<dbReference type="KEGG" id="acan:ACA1_112640"/>
<protein>
    <recommendedName>
        <fullName evidence="9">O-acyltransferase</fullName>
    </recommendedName>
</protein>
<comment type="subcellular location">
    <subcellularLocation>
        <location evidence="1 9">Endoplasmic reticulum membrane</location>
        <topology evidence="1 9">Multi-pass membrane protein</topology>
    </subcellularLocation>
</comment>
<evidence type="ECO:0000313" key="13">
    <source>
        <dbReference type="Proteomes" id="UP000011083"/>
    </source>
</evidence>
<dbReference type="PANTHER" id="PTHR10408:SF9">
    <property type="entry name" value="STEROL O-ACYLTRANSFERASE 2-RELATED"/>
    <property type="match status" value="1"/>
</dbReference>
<evidence type="ECO:0000256" key="8">
    <source>
        <dbReference type="ARBA" id="ARBA00023315"/>
    </source>
</evidence>
<keyword evidence="5 9" id="KW-0256">Endoplasmic reticulum</keyword>
<dbReference type="RefSeq" id="XP_004342078.1">
    <property type="nucleotide sequence ID" value="XM_004342029.1"/>
</dbReference>
<feature type="transmembrane region" description="Helical" evidence="11">
    <location>
        <begin position="429"/>
        <end position="447"/>
    </location>
</feature>
<feature type="region of interest" description="Disordered" evidence="10">
    <location>
        <begin position="185"/>
        <end position="254"/>
    </location>
</feature>
<feature type="transmembrane region" description="Helical" evidence="11">
    <location>
        <begin position="150"/>
        <end position="172"/>
    </location>
</feature>
<feature type="transmembrane region" description="Helical" evidence="11">
    <location>
        <begin position="454"/>
        <end position="473"/>
    </location>
</feature>
<sequence>MWWIQRRPAPNGGASKSGFNPKFMPRPSILSNFDNLNSKTLRGFRNMLYVIGVLFVVSQCIINYYETAGHKLVDSALWLVISQELPIMGLMYLMVQATTFSFFYLQRCTIRGMVSIERCEFIHYFLLAFAVITPILAVCTWELPPTQCTYILFMMVLMCMKMHSYIMQNQFYHYKYLRRLRRRQARRGSGSEPVDGDDDSDESDDEDDGRTPHRTPLRRRRRRPGANGNDADDNAGNDEDDADDQYYDEPPQPTVHYPENVNLRDFFAFLFMPTLVYQANFPRTPRVRPKFVIKTLALVAGILSMIVTGLTHFILPILRKYLLSILCIPCSLLYIVIFFFVFELILNGFAEITRFADRHFYDDWWNSTAYDEFARKWNRPIHEWLLVHIYNRRIQNNHSKSSALWITFFFSHFIYEALMAVSFGVRNPYILSVVVLELVFIYALRPLRDTQLGNLLWWCIMFCSTPLATLLYAREYYMSFPLTAT</sequence>
<dbReference type="EMBL" id="KB007926">
    <property type="protein sequence ID" value="ELR19969.1"/>
    <property type="molecule type" value="Genomic_DNA"/>
</dbReference>
<evidence type="ECO:0000256" key="6">
    <source>
        <dbReference type="ARBA" id="ARBA00022989"/>
    </source>
</evidence>
<feature type="transmembrane region" description="Helical" evidence="11">
    <location>
        <begin position="291"/>
        <end position="315"/>
    </location>
</feature>
<name>L8H355_ACACF</name>
<dbReference type="InterPro" id="IPR014371">
    <property type="entry name" value="Oat_ACAT_DAG_ARE"/>
</dbReference>
<dbReference type="OrthoDB" id="10039049at2759"/>
<feature type="transmembrane region" description="Helical" evidence="11">
    <location>
        <begin position="321"/>
        <end position="346"/>
    </location>
</feature>
<keyword evidence="7 9" id="KW-0472">Membrane</keyword>
<feature type="compositionally biased region" description="Basic residues" evidence="10">
    <location>
        <begin position="212"/>
        <end position="224"/>
    </location>
</feature>
<evidence type="ECO:0000256" key="4">
    <source>
        <dbReference type="ARBA" id="ARBA00022692"/>
    </source>
</evidence>
<dbReference type="AlphaFoldDB" id="L8H355"/>